<organism evidence="1 2">
    <name type="scientific">Armillaria tabescens</name>
    <name type="common">Ringless honey mushroom</name>
    <name type="synonym">Agaricus tabescens</name>
    <dbReference type="NCBI Taxonomy" id="1929756"/>
    <lineage>
        <taxon>Eukaryota</taxon>
        <taxon>Fungi</taxon>
        <taxon>Dikarya</taxon>
        <taxon>Basidiomycota</taxon>
        <taxon>Agaricomycotina</taxon>
        <taxon>Agaricomycetes</taxon>
        <taxon>Agaricomycetidae</taxon>
        <taxon>Agaricales</taxon>
        <taxon>Marasmiineae</taxon>
        <taxon>Physalacriaceae</taxon>
        <taxon>Desarmillaria</taxon>
    </lineage>
</organism>
<accession>A0AA39MQM6</accession>
<dbReference type="AlphaFoldDB" id="A0AA39MQM6"/>
<dbReference type="EMBL" id="JAUEPS010000063">
    <property type="protein sequence ID" value="KAK0442683.1"/>
    <property type="molecule type" value="Genomic_DNA"/>
</dbReference>
<gene>
    <name evidence="1" type="ORF">EV420DRAFT_1649571</name>
</gene>
<comment type="caution">
    <text evidence="1">The sequence shown here is derived from an EMBL/GenBank/DDBJ whole genome shotgun (WGS) entry which is preliminary data.</text>
</comment>
<name>A0AA39MQM6_ARMTA</name>
<reference evidence="1" key="1">
    <citation type="submission" date="2023-06" db="EMBL/GenBank/DDBJ databases">
        <authorList>
            <consortium name="Lawrence Berkeley National Laboratory"/>
            <person name="Ahrendt S."/>
            <person name="Sahu N."/>
            <person name="Indic B."/>
            <person name="Wong-Bajracharya J."/>
            <person name="Merenyi Z."/>
            <person name="Ke H.-M."/>
            <person name="Monk M."/>
            <person name="Kocsube S."/>
            <person name="Drula E."/>
            <person name="Lipzen A."/>
            <person name="Balint B."/>
            <person name="Henrissat B."/>
            <person name="Andreopoulos B."/>
            <person name="Martin F.M."/>
            <person name="Harder C.B."/>
            <person name="Rigling D."/>
            <person name="Ford K.L."/>
            <person name="Foster G.D."/>
            <person name="Pangilinan J."/>
            <person name="Papanicolaou A."/>
            <person name="Barry K."/>
            <person name="LaButti K."/>
            <person name="Viragh M."/>
            <person name="Koriabine M."/>
            <person name="Yan M."/>
            <person name="Riley R."/>
            <person name="Champramary S."/>
            <person name="Plett K.L."/>
            <person name="Tsai I.J."/>
            <person name="Slot J."/>
            <person name="Sipos G."/>
            <person name="Plett J."/>
            <person name="Nagy L.G."/>
            <person name="Grigoriev I.V."/>
        </authorList>
    </citation>
    <scope>NUCLEOTIDE SEQUENCE</scope>
    <source>
        <strain evidence="1">CCBAS 213</strain>
    </source>
</reference>
<evidence type="ECO:0000313" key="2">
    <source>
        <dbReference type="Proteomes" id="UP001175211"/>
    </source>
</evidence>
<protein>
    <submittedName>
        <fullName evidence="1">Uncharacterized protein</fullName>
    </submittedName>
</protein>
<dbReference type="Proteomes" id="UP001175211">
    <property type="component" value="Unassembled WGS sequence"/>
</dbReference>
<sequence length="330" mass="37645">MSPQYSVYLLDASFSRSATLDIVPFRQCQHHQLQQRILAWSSAQLPQLVIRHKERRQSYLQQRVSQALEHPLKILASFFSAMEICLNASRSQTISSVLAARNTRILLFILCRSTRPLPLDQQHRQSYQPVDPALWPNLYQSFRTSFSSILGEDADDSKEAISPPSPPAVDPFIDALIDFLHPRTVQRPDYVHLATKLLAFQDVERVNLKSSSWTMYRKDWLSGVTDMEAYGKGAEGVLQEAWMSHQFVAGRARVLRYTNRSSSANARMVAHRRADRVRVPNFEILASSFLLLKILRWEPSRSLDEKNTATEESQLAPPDPDPVFVVVTAQ</sequence>
<dbReference type="GeneID" id="85361878"/>
<keyword evidence="2" id="KW-1185">Reference proteome</keyword>
<dbReference type="RefSeq" id="XP_060324370.1">
    <property type="nucleotide sequence ID" value="XM_060478330.1"/>
</dbReference>
<evidence type="ECO:0000313" key="1">
    <source>
        <dbReference type="EMBL" id="KAK0442683.1"/>
    </source>
</evidence>
<proteinExistence type="predicted"/>